<dbReference type="AlphaFoldDB" id="A0AAE1C5N0"/>
<evidence type="ECO:0000313" key="1">
    <source>
        <dbReference type="EMBL" id="KAK3678947.1"/>
    </source>
</evidence>
<dbReference type="Proteomes" id="UP001274830">
    <property type="component" value="Unassembled WGS sequence"/>
</dbReference>
<dbReference type="EMBL" id="JAUTXT010000003">
    <property type="protein sequence ID" value="KAK3678947.1"/>
    <property type="molecule type" value="Genomic_DNA"/>
</dbReference>
<gene>
    <name evidence="1" type="ORF">LTR78_001400</name>
</gene>
<protein>
    <submittedName>
        <fullName evidence="1">Uncharacterized protein</fullName>
    </submittedName>
</protein>
<evidence type="ECO:0000313" key="2">
    <source>
        <dbReference type="Proteomes" id="UP001274830"/>
    </source>
</evidence>
<organism evidence="1 2">
    <name type="scientific">Recurvomyces mirabilis</name>
    <dbReference type="NCBI Taxonomy" id="574656"/>
    <lineage>
        <taxon>Eukaryota</taxon>
        <taxon>Fungi</taxon>
        <taxon>Dikarya</taxon>
        <taxon>Ascomycota</taxon>
        <taxon>Pezizomycotina</taxon>
        <taxon>Dothideomycetes</taxon>
        <taxon>Dothideomycetidae</taxon>
        <taxon>Mycosphaerellales</taxon>
        <taxon>Teratosphaeriaceae</taxon>
        <taxon>Recurvomyces</taxon>
    </lineage>
</organism>
<accession>A0AAE1C5N0</accession>
<proteinExistence type="predicted"/>
<comment type="caution">
    <text evidence="1">The sequence shown here is derived from an EMBL/GenBank/DDBJ whole genome shotgun (WGS) entry which is preliminary data.</text>
</comment>
<keyword evidence="2" id="KW-1185">Reference proteome</keyword>
<reference evidence="1" key="1">
    <citation type="submission" date="2023-07" db="EMBL/GenBank/DDBJ databases">
        <title>Black Yeasts Isolated from many extreme environments.</title>
        <authorList>
            <person name="Coleine C."/>
            <person name="Stajich J.E."/>
            <person name="Selbmann L."/>
        </authorList>
    </citation>
    <scope>NUCLEOTIDE SEQUENCE</scope>
    <source>
        <strain evidence="1">CCFEE 5485</strain>
    </source>
</reference>
<name>A0AAE1C5N0_9PEZI</name>
<sequence>MGIALYESSYVPQRTVRRHFMFYTARAQQALEHQSFFFDQKEKLSLMLNTIGAEAKAASFPACMDYPELTAAVTQLLDEAVLASTLTFDQIQQAGLQMGPFTEKVNIVETVAADVRSRAMAVPKTVSRKRGRREEDEDDEEMSFASYTTCNKRGRSTAADYDIVIEPAYCGNYAENFLQTAWWTQVCE</sequence>